<reference evidence="11" key="2">
    <citation type="submission" date="2011-02" db="EMBL/GenBank/DDBJ databases">
        <authorList>
            <person name="MacLean D."/>
        </authorList>
    </citation>
    <scope>NUCLEOTIDE SEQUENCE</scope>
</reference>
<evidence type="ECO:0000259" key="9">
    <source>
        <dbReference type="Pfam" id="PF16529"/>
    </source>
</evidence>
<dbReference type="PANTHER" id="PTHR15598:SF5">
    <property type="entry name" value="ENHANCER OF MRNA-DECAPPING PROTEIN 4"/>
    <property type="match status" value="1"/>
</dbReference>
<feature type="compositionally biased region" description="Polar residues" evidence="8">
    <location>
        <begin position="485"/>
        <end position="502"/>
    </location>
</feature>
<organism evidence="11">
    <name type="scientific">Albugo laibachii Nc14</name>
    <dbReference type="NCBI Taxonomy" id="890382"/>
    <lineage>
        <taxon>Eukaryota</taxon>
        <taxon>Sar</taxon>
        <taxon>Stramenopiles</taxon>
        <taxon>Oomycota</taxon>
        <taxon>Peronosporomycetes</taxon>
        <taxon>Albuginales</taxon>
        <taxon>Albuginaceae</taxon>
        <taxon>Albugo</taxon>
    </lineage>
</organism>
<name>F0W5Q4_9STRA</name>
<dbReference type="Pfam" id="PF16529">
    <property type="entry name" value="Ge1_WD40"/>
    <property type="match status" value="1"/>
</dbReference>
<evidence type="ECO:0000256" key="5">
    <source>
        <dbReference type="ARBA" id="ARBA00022737"/>
    </source>
</evidence>
<dbReference type="AlphaFoldDB" id="F0W5Q4"/>
<keyword evidence="4 7" id="KW-0853">WD repeat</keyword>
<dbReference type="Gene3D" id="1.10.220.100">
    <property type="entry name" value="conserved c-terminal region of ge- 1"/>
    <property type="match status" value="1"/>
</dbReference>
<dbReference type="Pfam" id="PF21289">
    <property type="entry name" value="EDC4_C"/>
    <property type="match status" value="1"/>
</dbReference>
<protein>
    <submittedName>
        <fullName evidence="11">Enhancer of mRNAdecapping protein putative</fullName>
    </submittedName>
</protein>
<evidence type="ECO:0000256" key="7">
    <source>
        <dbReference type="PROSITE-ProRule" id="PRU00221"/>
    </source>
</evidence>
<dbReference type="PROSITE" id="PS00678">
    <property type="entry name" value="WD_REPEATS_1"/>
    <property type="match status" value="1"/>
</dbReference>
<dbReference type="InterPro" id="IPR044938">
    <property type="entry name" value="EDC4_C_sf"/>
</dbReference>
<dbReference type="InterPro" id="IPR036322">
    <property type="entry name" value="WD40_repeat_dom_sf"/>
</dbReference>
<evidence type="ECO:0000256" key="3">
    <source>
        <dbReference type="ARBA" id="ARBA00022490"/>
    </source>
</evidence>
<dbReference type="InterPro" id="IPR019775">
    <property type="entry name" value="WD40_repeat_CS"/>
</dbReference>
<sequence>MQANSQNSMQNNFSFTPPNSESTRVVSEMRLSNDLMQSSDPNENVTSRINAMTMMNMDQDTRSHPGKKCSYREDIEHSSIEESSTQKLEVTPITLYQSARVHETGKLVSVNNHFISYPIRNGLIRVISQTSVDRCLLRRHENHQVVDLAFFQPQSNLLCSTATDNKILIWDLQPDPLTFTVNKVISCETRLIKWHPQSCDKIGAVDGSKMYVINLKSFGTSASTADDIIENSITCTHPDGVIHDFTFSVDGECVITAGSDGLVRVFRVGSLLDNQNGHFVHQFEPFNGEAVTSVLFYPSEPYKPASLVVGGVGNRQISFWNTPLTESMQPVCGQTVKISSSQDAGAPEPILNELLLDSTSGLLFVANRKNPILTVFHIGSTMMRGGMVRYVDNVTEFSLAYPILSMEIHHQETSTSDPEEASMHLYCVQTEAIQRYNITPSACYCPSSDASDEVNSTEETSIIQEPLTESLLGQVVGSVTRDDASSYQPTSESPHASTKLSHSCDVNNQNGANYDTMSATGRLAGIDDSPPMPTTPSRLSSTPPNPHLLPAIPMTDGSDHGSCRSQTYPRLPHHIVGSSPSSSVKALHEDASSLLGASIDDFGDDSQQILTYLKMMEAKQAQRDQNLLHQQQVLIDRLGKTLETRFTTQIERTLQRQVQSILVPAMGRIVMHTMEHSFKEPVCKSFQNSLSDTLLPQIEAKFAHTVASVVPGQVDKSMKSMVGKLVEDVRQPIRNSFRECFQDIIIPSFQAATQKMFEQISDTFVKGAQSAVESSTQGVQSLQSIQLELHHLRESVDSLGNKLNDLDASSIVAVKVDSAAQDPEELRLEKLKEEVTQFLQNEDYEQAFQMALGAQNVELVVFACQNADPRAILGCRPIKLSQMLVLCLVQQLGADLSTEWPVKLSWLREALLVMDTRDASIAVFVADVLRELKESTNQIPNDERDSQFTLVHHVLNSMLSCLR</sequence>
<dbReference type="Gene3D" id="2.130.10.10">
    <property type="entry name" value="YVTN repeat-like/Quinoprotein amine dehydrogenase"/>
    <property type="match status" value="1"/>
</dbReference>
<feature type="region of interest" description="Disordered" evidence="8">
    <location>
        <begin position="1"/>
        <end position="23"/>
    </location>
</feature>
<dbReference type="InterPro" id="IPR045152">
    <property type="entry name" value="EDC4-like"/>
</dbReference>
<evidence type="ECO:0000256" key="4">
    <source>
        <dbReference type="ARBA" id="ARBA00022574"/>
    </source>
</evidence>
<dbReference type="InterPro" id="IPR015943">
    <property type="entry name" value="WD40/YVTN_repeat-like_dom_sf"/>
</dbReference>
<keyword evidence="5" id="KW-0677">Repeat</keyword>
<evidence type="ECO:0000256" key="1">
    <source>
        <dbReference type="ARBA" id="ARBA00004201"/>
    </source>
</evidence>
<dbReference type="SUPFAM" id="SSF50978">
    <property type="entry name" value="WD40 repeat-like"/>
    <property type="match status" value="1"/>
</dbReference>
<keyword evidence="3" id="KW-0963">Cytoplasm</keyword>
<accession>F0W5Q4</accession>
<dbReference type="InterPro" id="IPR032401">
    <property type="entry name" value="EDC4_WD40"/>
</dbReference>
<evidence type="ECO:0000256" key="2">
    <source>
        <dbReference type="ARBA" id="ARBA00009639"/>
    </source>
</evidence>
<dbReference type="EMBL" id="FR824066">
    <property type="protein sequence ID" value="CCA16445.1"/>
    <property type="molecule type" value="Genomic_DNA"/>
</dbReference>
<dbReference type="PROSITE" id="PS50082">
    <property type="entry name" value="WD_REPEATS_2"/>
    <property type="match status" value="1"/>
</dbReference>
<evidence type="ECO:0000256" key="6">
    <source>
        <dbReference type="ARBA" id="ARBA00023054"/>
    </source>
</evidence>
<feature type="region of interest" description="Disordered" evidence="8">
    <location>
        <begin position="479"/>
        <end position="502"/>
    </location>
</feature>
<dbReference type="GO" id="GO:0031087">
    <property type="term" value="P:deadenylation-independent decapping of nuclear-transcribed mRNA"/>
    <property type="evidence" value="ECO:0007669"/>
    <property type="project" value="InterPro"/>
</dbReference>
<keyword evidence="6" id="KW-0175">Coiled coil</keyword>
<dbReference type="InterPro" id="IPR049404">
    <property type="entry name" value="EDC4_C"/>
</dbReference>
<feature type="region of interest" description="Disordered" evidence="8">
    <location>
        <begin position="526"/>
        <end position="545"/>
    </location>
</feature>
<dbReference type="PANTHER" id="PTHR15598">
    <property type="entry name" value="ENHANCER OF MRNA-DECAPPING PROTEIN 4"/>
    <property type="match status" value="1"/>
</dbReference>
<dbReference type="HOGENOM" id="CLU_005133_0_0_1"/>
<evidence type="ECO:0000313" key="11">
    <source>
        <dbReference type="EMBL" id="CCA16445.1"/>
    </source>
</evidence>
<proteinExistence type="inferred from homology"/>
<dbReference type="SMART" id="SM00320">
    <property type="entry name" value="WD40"/>
    <property type="match status" value="3"/>
</dbReference>
<feature type="compositionally biased region" description="Low complexity" evidence="8">
    <location>
        <begin position="1"/>
        <end position="15"/>
    </location>
</feature>
<evidence type="ECO:0000256" key="8">
    <source>
        <dbReference type="SAM" id="MobiDB-lite"/>
    </source>
</evidence>
<comment type="subcellular location">
    <subcellularLocation>
        <location evidence="1">Cytoplasm</location>
        <location evidence="1">P-body</location>
    </subcellularLocation>
</comment>
<evidence type="ECO:0000259" key="10">
    <source>
        <dbReference type="Pfam" id="PF21289"/>
    </source>
</evidence>
<dbReference type="Pfam" id="PF00400">
    <property type="entry name" value="WD40"/>
    <property type="match status" value="1"/>
</dbReference>
<reference evidence="11" key="1">
    <citation type="journal article" date="2011" name="PLoS Biol.">
        <title>Gene gain and loss during evolution of obligate parasitism in the white rust pathogen of Arabidopsis thaliana.</title>
        <authorList>
            <person name="Kemen E."/>
            <person name="Gardiner A."/>
            <person name="Schultz-Larsen T."/>
            <person name="Kemen A.C."/>
            <person name="Balmuth A.L."/>
            <person name="Robert-Seilaniantz A."/>
            <person name="Bailey K."/>
            <person name="Holub E."/>
            <person name="Studholme D.J."/>
            <person name="Maclean D."/>
            <person name="Jones J.D."/>
        </authorList>
    </citation>
    <scope>NUCLEOTIDE SEQUENCE</scope>
</reference>
<gene>
    <name evidence="11" type="primary">AlNc14C21G2219</name>
    <name evidence="11" type="ORF">ALNC14_025880</name>
</gene>
<dbReference type="GO" id="GO:0000932">
    <property type="term" value="C:P-body"/>
    <property type="evidence" value="ECO:0007669"/>
    <property type="project" value="UniProtKB-SubCell"/>
</dbReference>
<dbReference type="Gene3D" id="6.10.140.270">
    <property type="match status" value="1"/>
</dbReference>
<feature type="domain" description="Enhancer of mRNA-decapping protein 4 C-terminal" evidence="10">
    <location>
        <begin position="835"/>
        <end position="939"/>
    </location>
</feature>
<dbReference type="InterPro" id="IPR001680">
    <property type="entry name" value="WD40_rpt"/>
</dbReference>
<feature type="repeat" description="WD" evidence="7">
    <location>
        <begin position="151"/>
        <end position="180"/>
    </location>
</feature>
<comment type="similarity">
    <text evidence="2">Belongs to the WD repeat EDC4 family.</text>
</comment>
<feature type="domain" description="Enhancer of mRNA-decapping protein 4 WD40 repeat region" evidence="9">
    <location>
        <begin position="219"/>
        <end position="380"/>
    </location>
</feature>